<organism evidence="1 2">
    <name type="scientific">Histidinibacterium lentulum</name>
    <dbReference type="NCBI Taxonomy" id="2480588"/>
    <lineage>
        <taxon>Bacteria</taxon>
        <taxon>Pseudomonadati</taxon>
        <taxon>Pseudomonadota</taxon>
        <taxon>Alphaproteobacteria</taxon>
        <taxon>Rhodobacterales</taxon>
        <taxon>Paracoccaceae</taxon>
        <taxon>Histidinibacterium</taxon>
    </lineage>
</organism>
<dbReference type="RefSeq" id="WP_123642297.1">
    <property type="nucleotide sequence ID" value="NZ_ML119084.1"/>
</dbReference>
<dbReference type="Gene3D" id="3.40.50.1000">
    <property type="entry name" value="HAD superfamily/HAD-like"/>
    <property type="match status" value="1"/>
</dbReference>
<accession>A0A3N2R5R1</accession>
<dbReference type="InterPro" id="IPR023214">
    <property type="entry name" value="HAD_sf"/>
</dbReference>
<dbReference type="InterPro" id="IPR006439">
    <property type="entry name" value="HAD-SF_hydro_IA"/>
</dbReference>
<reference evidence="1 2" key="1">
    <citation type="submission" date="2018-10" db="EMBL/GenBank/DDBJ databases">
        <title>Histidinibacterium lentulum gen. nov., sp. nov., a marine bacterium from the culture broth of Picochlorum sp. 122.</title>
        <authorList>
            <person name="Wang G."/>
        </authorList>
    </citation>
    <scope>NUCLEOTIDE SEQUENCE [LARGE SCALE GENOMIC DNA]</scope>
    <source>
        <strain evidence="1 2">B17</strain>
    </source>
</reference>
<dbReference type="Gene3D" id="1.10.150.240">
    <property type="entry name" value="Putative phosphatase, domain 2"/>
    <property type="match status" value="1"/>
</dbReference>
<dbReference type="NCBIfam" id="TIGR01509">
    <property type="entry name" value="HAD-SF-IA-v3"/>
    <property type="match status" value="1"/>
</dbReference>
<sequence length="207" mass="22862">MTAPKAVVFDIGNVLFHWAPEAFYDRVLGPAESARLFAEVPLLAMNERVDNGAPLDEEIAALVRAHPDWHEAIATWQTRWIDLTGPVIDRSVRLLRALRRKGVPVYALSNFGRETFVISESHYPFLEEFDHRVISAHHAAMKPGARIYEILETETGQPPEALLFTDDKAENVAAAAARGWHIHHFDGPGGLASRLVAAGLLTEAEAA</sequence>
<gene>
    <name evidence="1" type="ORF">EAT49_10690</name>
</gene>
<dbReference type="PRINTS" id="PR00413">
    <property type="entry name" value="HADHALOGNASE"/>
</dbReference>
<dbReference type="Proteomes" id="UP000268016">
    <property type="component" value="Unassembled WGS sequence"/>
</dbReference>
<evidence type="ECO:0000313" key="1">
    <source>
        <dbReference type="EMBL" id="ROU02774.1"/>
    </source>
</evidence>
<dbReference type="OrthoDB" id="9807742at2"/>
<keyword evidence="2" id="KW-1185">Reference proteome</keyword>
<protein>
    <submittedName>
        <fullName evidence="1">HAD family phosphatase</fullName>
    </submittedName>
</protein>
<dbReference type="AlphaFoldDB" id="A0A3N2R5R1"/>
<comment type="caution">
    <text evidence="1">The sequence shown here is derived from an EMBL/GenBank/DDBJ whole genome shotgun (WGS) entry which is preliminary data.</text>
</comment>
<dbReference type="PANTHER" id="PTHR43611:SF3">
    <property type="entry name" value="FLAVIN MONONUCLEOTIDE HYDROLASE 1, CHLOROPLATIC"/>
    <property type="match status" value="1"/>
</dbReference>
<proteinExistence type="predicted"/>
<evidence type="ECO:0000313" key="2">
    <source>
        <dbReference type="Proteomes" id="UP000268016"/>
    </source>
</evidence>
<dbReference type="PANTHER" id="PTHR43611">
    <property type="entry name" value="ALPHA-D-GLUCOSE 1-PHOSPHATE PHOSPHATASE"/>
    <property type="match status" value="1"/>
</dbReference>
<dbReference type="EMBL" id="RDRB01000004">
    <property type="protein sequence ID" value="ROU02774.1"/>
    <property type="molecule type" value="Genomic_DNA"/>
</dbReference>
<name>A0A3N2R5R1_9RHOB</name>
<dbReference type="InterPro" id="IPR036412">
    <property type="entry name" value="HAD-like_sf"/>
</dbReference>
<dbReference type="Pfam" id="PF00702">
    <property type="entry name" value="Hydrolase"/>
    <property type="match status" value="1"/>
</dbReference>
<dbReference type="InterPro" id="IPR023198">
    <property type="entry name" value="PGP-like_dom2"/>
</dbReference>
<dbReference type="SUPFAM" id="SSF56784">
    <property type="entry name" value="HAD-like"/>
    <property type="match status" value="1"/>
</dbReference>